<dbReference type="PROSITE" id="PS00086">
    <property type="entry name" value="CYTOCHROME_P450"/>
    <property type="match status" value="1"/>
</dbReference>
<proteinExistence type="inferred from homology"/>
<dbReference type="InterPro" id="IPR001128">
    <property type="entry name" value="Cyt_P450"/>
</dbReference>
<dbReference type="GO" id="GO:0020037">
    <property type="term" value="F:heme binding"/>
    <property type="evidence" value="ECO:0007669"/>
    <property type="project" value="InterPro"/>
</dbReference>
<accession>A0A6N2MSZ1</accession>
<reference evidence="8" key="1">
    <citation type="submission" date="2019-03" db="EMBL/GenBank/DDBJ databases">
        <authorList>
            <person name="Mank J."/>
            <person name="Almeida P."/>
        </authorList>
    </citation>
    <scope>NUCLEOTIDE SEQUENCE</scope>
    <source>
        <strain evidence="8">78183</strain>
    </source>
</reference>
<evidence type="ECO:0000256" key="1">
    <source>
        <dbReference type="ARBA" id="ARBA00010617"/>
    </source>
</evidence>
<dbReference type="PRINTS" id="PR00463">
    <property type="entry name" value="EP450I"/>
</dbReference>
<keyword evidence="2 5" id="KW-0479">Metal-binding</keyword>
<evidence type="ECO:0000256" key="2">
    <source>
        <dbReference type="ARBA" id="ARBA00022723"/>
    </source>
</evidence>
<gene>
    <name evidence="8" type="ORF">SVIM_LOCUS346787</name>
</gene>
<dbReference type="PANTHER" id="PTHR47950:SF13">
    <property type="entry name" value="CYTOCHROME P450, FAMILY 76, SUBFAMILY G, POLYPEPTIDE 1"/>
    <property type="match status" value="1"/>
</dbReference>
<dbReference type="Gene3D" id="1.10.630.10">
    <property type="entry name" value="Cytochrome P450"/>
    <property type="match status" value="1"/>
</dbReference>
<keyword evidence="5 6" id="KW-0349">Heme</keyword>
<feature type="transmembrane region" description="Helical" evidence="7">
    <location>
        <begin position="6"/>
        <end position="23"/>
    </location>
</feature>
<evidence type="ECO:0000313" key="8">
    <source>
        <dbReference type="EMBL" id="VFU51345.1"/>
    </source>
</evidence>
<dbReference type="AlphaFoldDB" id="A0A6N2MSZ1"/>
<keyword evidence="7" id="KW-0472">Membrane</keyword>
<keyword evidence="7" id="KW-1133">Transmembrane helix</keyword>
<keyword evidence="6" id="KW-0503">Monooxygenase</keyword>
<name>A0A6N2MSZ1_SALVM</name>
<dbReference type="GO" id="GO:0005506">
    <property type="term" value="F:iron ion binding"/>
    <property type="evidence" value="ECO:0007669"/>
    <property type="project" value="InterPro"/>
</dbReference>
<feature type="binding site" description="axial binding residue" evidence="5">
    <location>
        <position position="442"/>
    </location>
    <ligand>
        <name>heme</name>
        <dbReference type="ChEBI" id="CHEBI:30413"/>
    </ligand>
    <ligandPart>
        <name>Fe</name>
        <dbReference type="ChEBI" id="CHEBI:18248"/>
    </ligandPart>
</feature>
<dbReference type="GO" id="GO:0016705">
    <property type="term" value="F:oxidoreductase activity, acting on paired donors, with incorporation or reduction of molecular oxygen"/>
    <property type="evidence" value="ECO:0007669"/>
    <property type="project" value="InterPro"/>
</dbReference>
<evidence type="ECO:0000256" key="6">
    <source>
        <dbReference type="RuleBase" id="RU000461"/>
    </source>
</evidence>
<keyword evidence="7" id="KW-0812">Transmembrane</keyword>
<sequence>MEHEIAGLVLAVLLWIALAMVMTERHYRRSKEHVQLPPGPRPWPVVGNIFQVGWPPHESFTKLARVHGPIMTIRLGSMRNVVVSSSEVAREMFKNHDAVLAGRKIYEAMRGDSGNEGSIITAQYGPHWRMLRRLCTTEFFVTSRLDAMQGARTRCIDGMLQYIEDGSDNGTKAVDLGRYIFLMSFNLIGNLIFSKDLLDPTSEKGAEFFQHAGKIMELAGKPNVADFLPILRWLDPQGIRRKTQFHVAKAFEIAGGFIKERTENMQNEISTDDQRKDFLDVLLEFRGDGVEEPARFSSTTINAIVLEMFTAGSDTTASTLEWAMAELLRNPKLLKKVQTELRTTIGSGKKLGDKDIENLPYLKATPPSSPFLSPAHGDEPLRDASYYQETTILVNVWAIGRDPNTWEDPLVFKPERFLQPNMVDYRGRHFELIPFGSGRRMCPAMPLASRLLPLALASLLLSYDWILPDGLKPEEMDMTERIGITLRKRVPLKVIPTPYKGPSTHCGFE</sequence>
<evidence type="ECO:0000256" key="4">
    <source>
        <dbReference type="ARBA" id="ARBA00023004"/>
    </source>
</evidence>
<evidence type="ECO:0000256" key="3">
    <source>
        <dbReference type="ARBA" id="ARBA00023002"/>
    </source>
</evidence>
<dbReference type="InterPro" id="IPR017972">
    <property type="entry name" value="Cyt_P450_CS"/>
</dbReference>
<organism evidence="8">
    <name type="scientific">Salix viminalis</name>
    <name type="common">Common osier</name>
    <name type="synonym">Basket willow</name>
    <dbReference type="NCBI Taxonomy" id="40686"/>
    <lineage>
        <taxon>Eukaryota</taxon>
        <taxon>Viridiplantae</taxon>
        <taxon>Streptophyta</taxon>
        <taxon>Embryophyta</taxon>
        <taxon>Tracheophyta</taxon>
        <taxon>Spermatophyta</taxon>
        <taxon>Magnoliopsida</taxon>
        <taxon>eudicotyledons</taxon>
        <taxon>Gunneridae</taxon>
        <taxon>Pentapetalae</taxon>
        <taxon>rosids</taxon>
        <taxon>fabids</taxon>
        <taxon>Malpighiales</taxon>
        <taxon>Salicaceae</taxon>
        <taxon>Saliceae</taxon>
        <taxon>Salix</taxon>
    </lineage>
</organism>
<dbReference type="Pfam" id="PF00067">
    <property type="entry name" value="p450"/>
    <property type="match status" value="1"/>
</dbReference>
<dbReference type="PANTHER" id="PTHR47950">
    <property type="entry name" value="CYTOCHROME P450, FAMILY 76, SUBFAMILY C, POLYPEPTIDE 5-RELATED"/>
    <property type="match status" value="1"/>
</dbReference>
<dbReference type="GO" id="GO:0004497">
    <property type="term" value="F:monooxygenase activity"/>
    <property type="evidence" value="ECO:0007669"/>
    <property type="project" value="UniProtKB-KW"/>
</dbReference>
<evidence type="ECO:0008006" key="9">
    <source>
        <dbReference type="Google" id="ProtNLM"/>
    </source>
</evidence>
<evidence type="ECO:0000256" key="5">
    <source>
        <dbReference type="PIRSR" id="PIRSR602401-1"/>
    </source>
</evidence>
<dbReference type="InterPro" id="IPR036396">
    <property type="entry name" value="Cyt_P450_sf"/>
</dbReference>
<comment type="similarity">
    <text evidence="1 6">Belongs to the cytochrome P450 family.</text>
</comment>
<dbReference type="SUPFAM" id="SSF48264">
    <property type="entry name" value="Cytochrome P450"/>
    <property type="match status" value="1"/>
</dbReference>
<dbReference type="PRINTS" id="PR00385">
    <property type="entry name" value="P450"/>
</dbReference>
<dbReference type="EMBL" id="CAADRP010001754">
    <property type="protein sequence ID" value="VFU51345.1"/>
    <property type="molecule type" value="Genomic_DNA"/>
</dbReference>
<evidence type="ECO:0000256" key="7">
    <source>
        <dbReference type="SAM" id="Phobius"/>
    </source>
</evidence>
<comment type="cofactor">
    <cofactor evidence="5">
        <name>heme</name>
        <dbReference type="ChEBI" id="CHEBI:30413"/>
    </cofactor>
</comment>
<protein>
    <recommendedName>
        <fullName evidence="9">Cytochrome P450</fullName>
    </recommendedName>
</protein>
<keyword evidence="4 5" id="KW-0408">Iron</keyword>
<dbReference type="FunFam" id="1.10.630.10:FF:000007">
    <property type="entry name" value="Cytochrome P450 76C4"/>
    <property type="match status" value="1"/>
</dbReference>
<dbReference type="InterPro" id="IPR002401">
    <property type="entry name" value="Cyt_P450_E_grp-I"/>
</dbReference>
<dbReference type="CDD" id="cd11073">
    <property type="entry name" value="CYP76-like"/>
    <property type="match status" value="1"/>
</dbReference>
<keyword evidence="3 6" id="KW-0560">Oxidoreductase</keyword>